<gene>
    <name evidence="2" type="ORF">GBAR_LOCUS19312</name>
</gene>
<dbReference type="AlphaFoldDB" id="A0AA35SQ95"/>
<reference evidence="2" key="1">
    <citation type="submission" date="2023-03" db="EMBL/GenBank/DDBJ databases">
        <authorList>
            <person name="Steffen K."/>
            <person name="Cardenas P."/>
        </authorList>
    </citation>
    <scope>NUCLEOTIDE SEQUENCE</scope>
</reference>
<sequence>MEPTVDAQLFFLTFYGIWNLDFFRLVYKPFCLQPNTNTLQVIALDYLIAVYPLIFIALSYLLLLLYDRNVRVVVCLFKPFVHLFIRFRRQWNIRNSLVDAFATSLLLSYVKILSVSMDLLLPVALYHQNGSRLSQLYLFNQGDVAYFSSHHLPYACLALFFLLTFTLLPMALLFLYPCSCFQVCLNRTGLSCQSLHIFMDSFQGHFKNGTNGTSDLRFFSGLYLLLRVSVFGSTVLTYQIASCAYTAAFLSIIAITVALVQPYKRKVHNVIDAGFLTIIQLLIVTLTPLGFGRFSRLEHGLSVVNCVLLILPFLYITILAVWKLKTLCCLPACCLQLHNRVKSLIHRQEYDTL</sequence>
<dbReference type="EMBL" id="CASHTH010002722">
    <property type="protein sequence ID" value="CAI8034265.1"/>
    <property type="molecule type" value="Genomic_DNA"/>
</dbReference>
<proteinExistence type="predicted"/>
<keyword evidence="1" id="KW-1133">Transmembrane helix</keyword>
<feature type="transmembrane region" description="Helical" evidence="1">
    <location>
        <begin position="301"/>
        <end position="322"/>
    </location>
</feature>
<keyword evidence="3" id="KW-1185">Reference proteome</keyword>
<keyword evidence="1" id="KW-0472">Membrane</keyword>
<feature type="transmembrane region" description="Helical" evidence="1">
    <location>
        <begin position="244"/>
        <end position="263"/>
    </location>
</feature>
<evidence type="ECO:0000256" key="1">
    <source>
        <dbReference type="SAM" id="Phobius"/>
    </source>
</evidence>
<evidence type="ECO:0000313" key="3">
    <source>
        <dbReference type="Proteomes" id="UP001174909"/>
    </source>
</evidence>
<feature type="transmembrane region" description="Helical" evidence="1">
    <location>
        <begin position="39"/>
        <end position="63"/>
    </location>
</feature>
<feature type="transmembrane region" description="Helical" evidence="1">
    <location>
        <begin position="270"/>
        <end position="289"/>
    </location>
</feature>
<feature type="transmembrane region" description="Helical" evidence="1">
    <location>
        <begin position="6"/>
        <end position="27"/>
    </location>
</feature>
<name>A0AA35SQ95_GEOBA</name>
<feature type="transmembrane region" description="Helical" evidence="1">
    <location>
        <begin position="152"/>
        <end position="176"/>
    </location>
</feature>
<organism evidence="2 3">
    <name type="scientific">Geodia barretti</name>
    <name type="common">Barrett's horny sponge</name>
    <dbReference type="NCBI Taxonomy" id="519541"/>
    <lineage>
        <taxon>Eukaryota</taxon>
        <taxon>Metazoa</taxon>
        <taxon>Porifera</taxon>
        <taxon>Demospongiae</taxon>
        <taxon>Heteroscleromorpha</taxon>
        <taxon>Tetractinellida</taxon>
        <taxon>Astrophorina</taxon>
        <taxon>Geodiidae</taxon>
        <taxon>Geodia</taxon>
    </lineage>
</organism>
<dbReference type="Proteomes" id="UP001174909">
    <property type="component" value="Unassembled WGS sequence"/>
</dbReference>
<accession>A0AA35SQ95</accession>
<protein>
    <submittedName>
        <fullName evidence="2">Uncharacterized protein</fullName>
    </submittedName>
</protein>
<keyword evidence="1" id="KW-0812">Transmembrane</keyword>
<evidence type="ECO:0000313" key="2">
    <source>
        <dbReference type="EMBL" id="CAI8034265.1"/>
    </source>
</evidence>
<comment type="caution">
    <text evidence="2">The sequence shown here is derived from an EMBL/GenBank/DDBJ whole genome shotgun (WGS) entry which is preliminary data.</text>
</comment>